<keyword evidence="8" id="KW-0378">Hydrolase</keyword>
<evidence type="ECO:0000256" key="6">
    <source>
        <dbReference type="ARBA" id="ARBA00022676"/>
    </source>
</evidence>
<keyword evidence="4" id="KW-0121">Carboxypeptidase</keyword>
<evidence type="ECO:0000256" key="9">
    <source>
        <dbReference type="ARBA" id="ARBA00023268"/>
    </source>
</evidence>
<feature type="domain" description="Penicillin-binding C-terminal" evidence="14">
    <location>
        <begin position="695"/>
        <end position="776"/>
    </location>
</feature>
<dbReference type="Proteomes" id="UP001595826">
    <property type="component" value="Unassembled WGS sequence"/>
</dbReference>
<dbReference type="InterPro" id="IPR012338">
    <property type="entry name" value="Beta-lactam/transpept-like"/>
</dbReference>
<feature type="domain" description="Glycosyl transferase family 51" evidence="13">
    <location>
        <begin position="61"/>
        <end position="222"/>
    </location>
</feature>
<protein>
    <recommendedName>
        <fullName evidence="10">peptidoglycan glycosyltransferase</fullName>
        <ecNumber evidence="10">2.4.99.28</ecNumber>
    </recommendedName>
</protein>
<evidence type="ECO:0000256" key="8">
    <source>
        <dbReference type="ARBA" id="ARBA00022801"/>
    </source>
</evidence>
<dbReference type="Pfam" id="PF00912">
    <property type="entry name" value="Transgly"/>
    <property type="match status" value="1"/>
</dbReference>
<evidence type="ECO:0000256" key="10">
    <source>
        <dbReference type="ARBA" id="ARBA00044770"/>
    </source>
</evidence>
<name>A0ABV8R6T8_9FLAO</name>
<dbReference type="PANTHER" id="PTHR32282">
    <property type="entry name" value="BINDING PROTEIN TRANSPEPTIDASE, PUTATIVE-RELATED"/>
    <property type="match status" value="1"/>
</dbReference>
<dbReference type="Gene3D" id="3.40.710.10">
    <property type="entry name" value="DD-peptidase/beta-lactamase superfamily"/>
    <property type="match status" value="1"/>
</dbReference>
<dbReference type="InterPro" id="IPR011815">
    <property type="entry name" value="PBP_1c"/>
</dbReference>
<evidence type="ECO:0000259" key="12">
    <source>
        <dbReference type="Pfam" id="PF00905"/>
    </source>
</evidence>
<evidence type="ECO:0000256" key="5">
    <source>
        <dbReference type="ARBA" id="ARBA00022670"/>
    </source>
</evidence>
<keyword evidence="6" id="KW-0328">Glycosyltransferase</keyword>
<evidence type="ECO:0000259" key="13">
    <source>
        <dbReference type="Pfam" id="PF00912"/>
    </source>
</evidence>
<keyword evidence="7" id="KW-0808">Transferase</keyword>
<comment type="catalytic activity">
    <reaction evidence="11">
        <text>[GlcNAc-(1-&gt;4)-Mur2Ac(oyl-L-Ala-gamma-D-Glu-L-Lys-D-Ala-D-Ala)](n)-di-trans,octa-cis-undecaprenyl diphosphate + beta-D-GlcNAc-(1-&gt;4)-Mur2Ac(oyl-L-Ala-gamma-D-Glu-L-Lys-D-Ala-D-Ala)-di-trans,octa-cis-undecaprenyl diphosphate = [GlcNAc-(1-&gt;4)-Mur2Ac(oyl-L-Ala-gamma-D-Glu-L-Lys-D-Ala-D-Ala)](n+1)-di-trans,octa-cis-undecaprenyl diphosphate + di-trans,octa-cis-undecaprenyl diphosphate + H(+)</text>
        <dbReference type="Rhea" id="RHEA:23708"/>
        <dbReference type="Rhea" id="RHEA-COMP:9602"/>
        <dbReference type="Rhea" id="RHEA-COMP:9603"/>
        <dbReference type="ChEBI" id="CHEBI:15378"/>
        <dbReference type="ChEBI" id="CHEBI:58405"/>
        <dbReference type="ChEBI" id="CHEBI:60033"/>
        <dbReference type="ChEBI" id="CHEBI:78435"/>
        <dbReference type="EC" id="2.4.99.28"/>
    </reaction>
</comment>
<feature type="domain" description="Penicillin-binding protein transpeptidase" evidence="12">
    <location>
        <begin position="300"/>
        <end position="556"/>
    </location>
</feature>
<dbReference type="RefSeq" id="WP_377408460.1">
    <property type="nucleotide sequence ID" value="NZ_JBHSCY010000001.1"/>
</dbReference>
<evidence type="ECO:0000313" key="16">
    <source>
        <dbReference type="Proteomes" id="UP001595826"/>
    </source>
</evidence>
<keyword evidence="5" id="KW-0645">Protease</keyword>
<comment type="similarity">
    <text evidence="3">In the N-terminal section; belongs to the glycosyltransferase 51 family.</text>
</comment>
<dbReference type="PANTHER" id="PTHR32282:SF15">
    <property type="entry name" value="PENICILLIN-BINDING PROTEIN 1C"/>
    <property type="match status" value="1"/>
</dbReference>
<dbReference type="EMBL" id="JBHSCY010000001">
    <property type="protein sequence ID" value="MFC4268152.1"/>
    <property type="molecule type" value="Genomic_DNA"/>
</dbReference>
<dbReference type="InterPro" id="IPR001264">
    <property type="entry name" value="Glyco_trans_51"/>
</dbReference>
<evidence type="ECO:0000256" key="2">
    <source>
        <dbReference type="ARBA" id="ARBA00007090"/>
    </source>
</evidence>
<evidence type="ECO:0000256" key="7">
    <source>
        <dbReference type="ARBA" id="ARBA00022679"/>
    </source>
</evidence>
<sequence>MRIKGYIIKHKKKSILVGILLIFYAFCLPKQLFVKPTSTVITSTKGHLLGALIAEDGQWRFPHNDSVPDKFKTCLIQFEDEHFYKHPGFNPVSIFKAIQQNINAGRVVRGGSTITQQVIRLSRNDRPRTYLEKCKELILATRLELRASKEKILAYWSSNAPFGGNVVGLDAASWRFFNRSSADLSWAEAATLAVLPNAPKLIYPGKNQQKLLAKRNRLLKKLLHKNVIDSLTYNLSILEELPQKPFALPQIAPHLLQKINKEKKGEFVKTTINKRLQNQTNTIVKNHYNQLSKNGINNIAVLVLDVNTREVLSYVGNAPTTKKNQKDVDIIDKPRSTGSILKPFLYAAMLDAGELLPNTLVADVPTNYGSYQPENFDKKYAGAISAKKALSKSLNVPTVRLLQKFGLEKFHDYLQKLQLRDIKKNPNYYGLTLALGGAESNLWDLCKSYASLASTVNHYTETSSFYFDNEFLNPTFYKGETIDFGKKSNQKIVFDAASIYLTFESLKEVNRPNADENWEFFDAAKEIAWKTGTSFGFRDAWSIGVTRDYVVGVWVGNADGEGRPGLVGIQTAAPILFDVFDKLPNSSWFEKPFDEMTQVEICSKSGYRATKICEETKLSYIQNTGLKTEPCPFHININIDRSSTYQVNTSCESLENIQQKSWFVLPPLQEYYYKKQNPFYKPLPKFREDCLGEVKNVMKFLYPTEKSTIFLPKDFDGKQNELILKVAHSNKEAILFWSLNQQFLGTTTENHELAITPKEGDFKITVVDNFGNEIQQQISIKE</sequence>
<reference evidence="16" key="1">
    <citation type="journal article" date="2019" name="Int. J. Syst. Evol. Microbiol.">
        <title>The Global Catalogue of Microorganisms (GCM) 10K type strain sequencing project: providing services to taxonomists for standard genome sequencing and annotation.</title>
        <authorList>
            <consortium name="The Broad Institute Genomics Platform"/>
            <consortium name="The Broad Institute Genome Sequencing Center for Infectious Disease"/>
            <person name="Wu L."/>
            <person name="Ma J."/>
        </authorList>
    </citation>
    <scope>NUCLEOTIDE SEQUENCE [LARGE SCALE GENOMIC DNA]</scope>
    <source>
        <strain evidence="16">CECT 8655</strain>
    </source>
</reference>
<dbReference type="InterPro" id="IPR050396">
    <property type="entry name" value="Glycosyltr_51/Transpeptidase"/>
</dbReference>
<evidence type="ECO:0000313" key="15">
    <source>
        <dbReference type="EMBL" id="MFC4268152.1"/>
    </source>
</evidence>
<keyword evidence="9" id="KW-0511">Multifunctional enzyme</keyword>
<evidence type="ECO:0000256" key="11">
    <source>
        <dbReference type="ARBA" id="ARBA00049902"/>
    </source>
</evidence>
<evidence type="ECO:0000256" key="3">
    <source>
        <dbReference type="ARBA" id="ARBA00007739"/>
    </source>
</evidence>
<proteinExistence type="inferred from homology"/>
<accession>A0ABV8R6T8</accession>
<keyword evidence="16" id="KW-1185">Reference proteome</keyword>
<comment type="similarity">
    <text evidence="2">In the C-terminal section; belongs to the transpeptidase family.</text>
</comment>
<dbReference type="InterPro" id="IPR023346">
    <property type="entry name" value="Lysozyme-like_dom_sf"/>
</dbReference>
<organism evidence="15 16">
    <name type="scientific">Polaribacter marinivivus</name>
    <dbReference type="NCBI Taxonomy" id="1524260"/>
    <lineage>
        <taxon>Bacteria</taxon>
        <taxon>Pseudomonadati</taxon>
        <taxon>Bacteroidota</taxon>
        <taxon>Flavobacteriia</taxon>
        <taxon>Flavobacteriales</taxon>
        <taxon>Flavobacteriaceae</taxon>
    </lineage>
</organism>
<dbReference type="Pfam" id="PF00905">
    <property type="entry name" value="Transpeptidase"/>
    <property type="match status" value="1"/>
</dbReference>
<dbReference type="SUPFAM" id="SSF53955">
    <property type="entry name" value="Lysozyme-like"/>
    <property type="match status" value="1"/>
</dbReference>
<gene>
    <name evidence="15" type="primary">pbpC</name>
    <name evidence="15" type="ORF">ACFOWD_04475</name>
</gene>
<evidence type="ECO:0000256" key="4">
    <source>
        <dbReference type="ARBA" id="ARBA00022645"/>
    </source>
</evidence>
<dbReference type="InterPro" id="IPR009647">
    <property type="entry name" value="PBP_C"/>
</dbReference>
<evidence type="ECO:0000259" key="14">
    <source>
        <dbReference type="Pfam" id="PF06832"/>
    </source>
</evidence>
<dbReference type="InterPro" id="IPR036950">
    <property type="entry name" value="PBP_transglycosylase"/>
</dbReference>
<evidence type="ECO:0000256" key="1">
    <source>
        <dbReference type="ARBA" id="ARBA00004752"/>
    </source>
</evidence>
<dbReference type="EC" id="2.4.99.28" evidence="10"/>
<dbReference type="Pfam" id="PF06832">
    <property type="entry name" value="BiPBP_C"/>
    <property type="match status" value="1"/>
</dbReference>
<comment type="pathway">
    <text evidence="1">Cell wall biogenesis; peptidoglycan biosynthesis.</text>
</comment>
<dbReference type="SUPFAM" id="SSF56601">
    <property type="entry name" value="beta-lactamase/transpeptidase-like"/>
    <property type="match status" value="1"/>
</dbReference>
<dbReference type="Gene3D" id="1.10.3810.10">
    <property type="entry name" value="Biosynthetic peptidoglycan transglycosylase-like"/>
    <property type="match status" value="1"/>
</dbReference>
<dbReference type="InterPro" id="IPR001460">
    <property type="entry name" value="PCN-bd_Tpept"/>
</dbReference>
<comment type="caution">
    <text evidence="15">The sequence shown here is derived from an EMBL/GenBank/DDBJ whole genome shotgun (WGS) entry which is preliminary data.</text>
</comment>
<dbReference type="NCBIfam" id="TIGR02073">
    <property type="entry name" value="PBP_1c"/>
    <property type="match status" value="1"/>
</dbReference>